<evidence type="ECO:0000313" key="5">
    <source>
        <dbReference type="Proteomes" id="UP000319040"/>
    </source>
</evidence>
<feature type="domain" description="NodB homology" evidence="3">
    <location>
        <begin position="102"/>
        <end position="303"/>
    </location>
</feature>
<accession>A0A521BYY3</accession>
<dbReference type="GO" id="GO:0016810">
    <property type="term" value="F:hydrolase activity, acting on carbon-nitrogen (but not peptide) bonds"/>
    <property type="evidence" value="ECO:0007669"/>
    <property type="project" value="InterPro"/>
</dbReference>
<dbReference type="SUPFAM" id="SSF88713">
    <property type="entry name" value="Glycoside hydrolase/deacetylase"/>
    <property type="match status" value="1"/>
</dbReference>
<dbReference type="Pfam" id="PF01522">
    <property type="entry name" value="Polysacc_deac_1"/>
    <property type="match status" value="1"/>
</dbReference>
<sequence>MQFGRTCSINCFVVLLLINATSCRSGSKKTDAHQKQLVIATTELPADFYAVGIVYHRFGDKRYPSTNTPPDKFEEQLKYLNQNDFKTYTASGLFKNPDNTQKKVVITIDDGLKSFYTHGWPLLQKYNCKATLFVNTESVGWSDYMSWPQLRELHKEGVEIGSHSHKHMYFLNVPEGQRVQTFLADLAVSEQLFKDSLGFVPKVYAYPYGEFDESMANVLKSRGYTLAFAQNSGVWGNQTHLYAIPRFPVAGNFVNLDSFKSKVNMKPLLVSGLSDFPIEKDVSSAVSLNLQLHFSDRIPAINCFFNNKSNNAICKRLNDSIYINTTMPSDSRRVLLTLTAKDNSGQWLWWSKLLVNTQK</sequence>
<dbReference type="PANTHER" id="PTHR34216:SF3">
    <property type="entry name" value="POLY-BETA-1,6-N-ACETYL-D-GLUCOSAMINE N-DEACETYLASE"/>
    <property type="match status" value="1"/>
</dbReference>
<dbReference type="GO" id="GO:0005576">
    <property type="term" value="C:extracellular region"/>
    <property type="evidence" value="ECO:0007669"/>
    <property type="project" value="UniProtKB-SubCell"/>
</dbReference>
<evidence type="ECO:0000313" key="4">
    <source>
        <dbReference type="EMBL" id="SMO51781.1"/>
    </source>
</evidence>
<dbReference type="InterPro" id="IPR011330">
    <property type="entry name" value="Glyco_hydro/deAcase_b/a-brl"/>
</dbReference>
<dbReference type="AlphaFoldDB" id="A0A521BYY3"/>
<dbReference type="RefSeq" id="WP_185957459.1">
    <property type="nucleotide sequence ID" value="NZ_FXTB01000002.1"/>
</dbReference>
<keyword evidence="2" id="KW-0732">Signal</keyword>
<dbReference type="PROSITE" id="PS51677">
    <property type="entry name" value="NODB"/>
    <property type="match status" value="1"/>
</dbReference>
<dbReference type="InterPro" id="IPR002509">
    <property type="entry name" value="NODB_dom"/>
</dbReference>
<evidence type="ECO:0000256" key="1">
    <source>
        <dbReference type="ARBA" id="ARBA00004613"/>
    </source>
</evidence>
<dbReference type="EMBL" id="FXTB01000002">
    <property type="protein sequence ID" value="SMO51781.1"/>
    <property type="molecule type" value="Genomic_DNA"/>
</dbReference>
<dbReference type="Gene3D" id="3.20.20.370">
    <property type="entry name" value="Glycoside hydrolase/deacetylase"/>
    <property type="match status" value="1"/>
</dbReference>
<dbReference type="InterPro" id="IPR051398">
    <property type="entry name" value="Polysacch_Deacetylase"/>
</dbReference>
<comment type="subcellular location">
    <subcellularLocation>
        <location evidence="1">Secreted</location>
    </subcellularLocation>
</comment>
<gene>
    <name evidence="4" type="ORF">SAMN06265379_102171</name>
</gene>
<reference evidence="4 5" key="1">
    <citation type="submission" date="2017-05" db="EMBL/GenBank/DDBJ databases">
        <authorList>
            <person name="Varghese N."/>
            <person name="Submissions S."/>
        </authorList>
    </citation>
    <scope>NUCLEOTIDE SEQUENCE [LARGE SCALE GENOMIC DNA]</scope>
    <source>
        <strain evidence="4 5">DSM 27040</strain>
    </source>
</reference>
<dbReference type="PANTHER" id="PTHR34216">
    <property type="match status" value="1"/>
</dbReference>
<organism evidence="4 5">
    <name type="scientific">Saccharicrinis carchari</name>
    <dbReference type="NCBI Taxonomy" id="1168039"/>
    <lineage>
        <taxon>Bacteria</taxon>
        <taxon>Pseudomonadati</taxon>
        <taxon>Bacteroidota</taxon>
        <taxon>Bacteroidia</taxon>
        <taxon>Marinilabiliales</taxon>
        <taxon>Marinilabiliaceae</taxon>
        <taxon>Saccharicrinis</taxon>
    </lineage>
</organism>
<keyword evidence="5" id="KW-1185">Reference proteome</keyword>
<dbReference type="CDD" id="cd10973">
    <property type="entry name" value="CE4_DAC_u4_5s"/>
    <property type="match status" value="1"/>
</dbReference>
<dbReference type="Proteomes" id="UP000319040">
    <property type="component" value="Unassembled WGS sequence"/>
</dbReference>
<evidence type="ECO:0000256" key="2">
    <source>
        <dbReference type="ARBA" id="ARBA00022729"/>
    </source>
</evidence>
<proteinExistence type="predicted"/>
<protein>
    <submittedName>
        <fullName evidence="4">Polysaccharide deacetylase</fullName>
    </submittedName>
</protein>
<name>A0A521BYY3_SACCC</name>
<dbReference type="GO" id="GO:0005975">
    <property type="term" value="P:carbohydrate metabolic process"/>
    <property type="evidence" value="ECO:0007669"/>
    <property type="project" value="InterPro"/>
</dbReference>
<evidence type="ECO:0000259" key="3">
    <source>
        <dbReference type="PROSITE" id="PS51677"/>
    </source>
</evidence>